<dbReference type="RefSeq" id="WP_065051624.1">
    <property type="nucleotide sequence ID" value="NZ_JAAZWL010000002.1"/>
</dbReference>
<dbReference type="OrthoDB" id="4751430at2"/>
<protein>
    <submittedName>
        <fullName evidence="1">Protein of uncharacterized function (DUF2563)</fullName>
    </submittedName>
</protein>
<name>A0A1A3MM15_MYCFO</name>
<dbReference type="EMBL" id="UGQY01000004">
    <property type="protein sequence ID" value="SUA04512.1"/>
    <property type="molecule type" value="Genomic_DNA"/>
</dbReference>
<dbReference type="Proteomes" id="UP000255389">
    <property type="component" value="Unassembled WGS sequence"/>
</dbReference>
<reference evidence="1 2" key="1">
    <citation type="submission" date="2018-06" db="EMBL/GenBank/DDBJ databases">
        <authorList>
            <consortium name="Pathogen Informatics"/>
            <person name="Doyle S."/>
        </authorList>
    </citation>
    <scope>NUCLEOTIDE SEQUENCE [LARGE SCALE GENOMIC DNA]</scope>
    <source>
        <strain evidence="1 2">NCTC1542</strain>
    </source>
</reference>
<evidence type="ECO:0000313" key="1">
    <source>
        <dbReference type="EMBL" id="SUA04512.1"/>
    </source>
</evidence>
<gene>
    <name evidence="1" type="ORF">NCTC1542_06017</name>
</gene>
<accession>A0A1A3MM15</accession>
<evidence type="ECO:0000313" key="2">
    <source>
        <dbReference type="Proteomes" id="UP000255389"/>
    </source>
</evidence>
<dbReference type="Pfam" id="PF10817">
    <property type="entry name" value="DUF2563"/>
    <property type="match status" value="1"/>
</dbReference>
<dbReference type="InterPro" id="IPR022534">
    <property type="entry name" value="DUF2563"/>
</dbReference>
<proteinExistence type="predicted"/>
<organism evidence="1 2">
    <name type="scientific">Mycolicibacterium fortuitum</name>
    <name type="common">Mycobacterium fortuitum</name>
    <dbReference type="NCBI Taxonomy" id="1766"/>
    <lineage>
        <taxon>Bacteria</taxon>
        <taxon>Bacillati</taxon>
        <taxon>Actinomycetota</taxon>
        <taxon>Actinomycetes</taxon>
        <taxon>Mycobacteriales</taxon>
        <taxon>Mycobacteriaceae</taxon>
        <taxon>Mycolicibacterium</taxon>
    </lineage>
</organism>
<sequence>MPAEKIEVSTPNFGCGGERCHDAAGSVRKAAEHLGDAPSSGIFGGHAEAQQFHTALDAAHRAHQDDLYGHHTALKLLAAKASTAKQMFTYTDEAGADSLESAAAAFDQ</sequence>
<dbReference type="AlphaFoldDB" id="A0A1A3MM15"/>